<organism evidence="2 3">
    <name type="scientific">Candidatus Woesebacteria bacterium GW2011_GWD1_38_10</name>
    <dbReference type="NCBI Taxonomy" id="1618592"/>
    <lineage>
        <taxon>Bacteria</taxon>
        <taxon>Candidatus Woeseibacteriota</taxon>
    </lineage>
</organism>
<protein>
    <recommendedName>
        <fullName evidence="1">HMA domain-containing protein</fullName>
    </recommendedName>
</protein>
<name>A0A0G0IES8_9BACT</name>
<evidence type="ECO:0000313" key="3">
    <source>
        <dbReference type="Proteomes" id="UP000034366"/>
    </source>
</evidence>
<dbReference type="GO" id="GO:0046872">
    <property type="term" value="F:metal ion binding"/>
    <property type="evidence" value="ECO:0007669"/>
    <property type="project" value="InterPro"/>
</dbReference>
<dbReference type="Gene3D" id="3.30.70.100">
    <property type="match status" value="1"/>
</dbReference>
<accession>A0A0G0IES8</accession>
<dbReference type="SUPFAM" id="SSF55008">
    <property type="entry name" value="HMA, heavy metal-associated domain"/>
    <property type="match status" value="1"/>
</dbReference>
<comment type="caution">
    <text evidence="2">The sequence shown here is derived from an EMBL/GenBank/DDBJ whole genome shotgun (WGS) entry which is preliminary data.</text>
</comment>
<sequence>MSKVKYKIIGMDCPSCAMLIESELEDVGIEARVSYAKQVLEIDDSVDLEKTVKIISGLGYKIEK</sequence>
<proteinExistence type="predicted"/>
<dbReference type="InterPro" id="IPR036163">
    <property type="entry name" value="HMA_dom_sf"/>
</dbReference>
<gene>
    <name evidence="2" type="ORF">US67_C0014G0012</name>
</gene>
<dbReference type="Pfam" id="PF00403">
    <property type="entry name" value="HMA"/>
    <property type="match status" value="1"/>
</dbReference>
<dbReference type="InterPro" id="IPR006121">
    <property type="entry name" value="HMA_dom"/>
</dbReference>
<evidence type="ECO:0000259" key="1">
    <source>
        <dbReference type="Pfam" id="PF00403"/>
    </source>
</evidence>
<evidence type="ECO:0000313" key="2">
    <source>
        <dbReference type="EMBL" id="KKQ49510.1"/>
    </source>
</evidence>
<reference evidence="2 3" key="1">
    <citation type="journal article" date="2015" name="Nature">
        <title>rRNA introns, odd ribosomes, and small enigmatic genomes across a large radiation of phyla.</title>
        <authorList>
            <person name="Brown C.T."/>
            <person name="Hug L.A."/>
            <person name="Thomas B.C."/>
            <person name="Sharon I."/>
            <person name="Castelle C.J."/>
            <person name="Singh A."/>
            <person name="Wilkins M.J."/>
            <person name="Williams K.H."/>
            <person name="Banfield J.F."/>
        </authorList>
    </citation>
    <scope>NUCLEOTIDE SEQUENCE [LARGE SCALE GENOMIC DNA]</scope>
</reference>
<dbReference type="AlphaFoldDB" id="A0A0G0IES8"/>
<feature type="domain" description="HMA" evidence="1">
    <location>
        <begin position="6"/>
        <end position="61"/>
    </location>
</feature>
<dbReference type="CDD" id="cd00371">
    <property type="entry name" value="HMA"/>
    <property type="match status" value="1"/>
</dbReference>
<dbReference type="EMBL" id="LBTW01000014">
    <property type="protein sequence ID" value="KKQ49510.1"/>
    <property type="molecule type" value="Genomic_DNA"/>
</dbReference>
<dbReference type="Proteomes" id="UP000034366">
    <property type="component" value="Unassembled WGS sequence"/>
</dbReference>